<reference evidence="1" key="2">
    <citation type="submission" date="2010-03" db="EMBL/GenBank/DDBJ databases">
        <authorList>
            <person name="Pajon A."/>
        </authorList>
    </citation>
    <scope>NUCLEOTIDE SEQUENCE</scope>
    <source>
        <strain evidence="1">Type strain: 18P13</strain>
    </source>
</reference>
<dbReference type="BioCyc" id="RCHA213810:RUM_RS08640-MONOMER"/>
<dbReference type="GeneID" id="83156463"/>
<dbReference type="KEGG" id="rch:RUM_17800"/>
<dbReference type="Pfam" id="PF06854">
    <property type="entry name" value="Phage_Gp15"/>
    <property type="match status" value="1"/>
</dbReference>
<dbReference type="STRING" id="213810.RUM_17800"/>
<accession>D4LDZ1</accession>
<evidence type="ECO:0000313" key="1">
    <source>
        <dbReference type="EMBL" id="CBL17836.1"/>
    </source>
</evidence>
<organism evidence="1 2">
    <name type="scientific">Ruminococcus champanellensis (strain DSM 18848 / JCM 17042 / KCTC 15320 / 18P13)</name>
    <dbReference type="NCBI Taxonomy" id="213810"/>
    <lineage>
        <taxon>Bacteria</taxon>
        <taxon>Bacillati</taxon>
        <taxon>Bacillota</taxon>
        <taxon>Clostridia</taxon>
        <taxon>Eubacteriales</taxon>
        <taxon>Oscillospiraceae</taxon>
        <taxon>Ruminococcus</taxon>
    </lineage>
</organism>
<dbReference type="EMBL" id="FP929052">
    <property type="protein sequence ID" value="CBL17836.1"/>
    <property type="molecule type" value="Genomic_DNA"/>
</dbReference>
<dbReference type="InterPro" id="IPR009660">
    <property type="entry name" value="Phage_A500_Gp15"/>
</dbReference>
<dbReference type="AlphaFoldDB" id="D4LDZ1"/>
<name>D4LDZ1_RUMC1</name>
<dbReference type="Proteomes" id="UP000007054">
    <property type="component" value="Chromosome"/>
</dbReference>
<protein>
    <submittedName>
        <fullName evidence="1">Bacteriophage Gp15 protein</fullName>
    </submittedName>
</protein>
<dbReference type="HOGENOM" id="CLU_108800_1_0_9"/>
<sequence>MINLLFDPLPECVQVDGADYPVATDFRDWIAFADLILDPGISQQDKVAAAMQWYPDARPPDATKALRALKWFFTAEPLLTGRQQRRMGGRPTRPVLSYSQDAAYILGAFRQCYGIDLIRIDHLHYWEFRSLMQALPEDCPLKKRMAYRAADPTRIRNDAERDRVRRIQAEIAIEYECDDEEIADAFL</sequence>
<dbReference type="PATRIC" id="fig|213810.4.peg.1676"/>
<evidence type="ECO:0000313" key="2">
    <source>
        <dbReference type="Proteomes" id="UP000007054"/>
    </source>
</evidence>
<reference evidence="1" key="1">
    <citation type="submission" date="2010-03" db="EMBL/GenBank/DDBJ databases">
        <title>The genome sequence of Ruminococcus sp. 18P13.</title>
        <authorList>
            <consortium name="metaHIT consortium -- http://www.metahit.eu/"/>
            <person name="Pajon A."/>
            <person name="Turner K."/>
            <person name="Parkhill J."/>
            <person name="Bernalier A."/>
        </authorList>
    </citation>
    <scope>NUCLEOTIDE SEQUENCE [LARGE SCALE GENOMIC DNA]</scope>
    <source>
        <strain evidence="1">Type strain: 18P13</strain>
    </source>
</reference>
<dbReference type="RefSeq" id="WP_015558742.1">
    <property type="nucleotide sequence ID" value="NC_021039.1"/>
</dbReference>
<keyword evidence="2" id="KW-1185">Reference proteome</keyword>
<proteinExistence type="predicted"/>
<gene>
    <name evidence="1" type="ordered locus">RUM_17800</name>
</gene>